<dbReference type="SUPFAM" id="SSF56219">
    <property type="entry name" value="DNase I-like"/>
    <property type="match status" value="1"/>
</dbReference>
<feature type="domain" description="Endonuclease/exonuclease/phosphatase" evidence="2">
    <location>
        <begin position="108"/>
        <end position="307"/>
    </location>
</feature>
<evidence type="ECO:0000256" key="1">
    <source>
        <dbReference type="SAM" id="Phobius"/>
    </source>
</evidence>
<evidence type="ECO:0000259" key="2">
    <source>
        <dbReference type="Pfam" id="PF03372"/>
    </source>
</evidence>
<dbReference type="Pfam" id="PF03372">
    <property type="entry name" value="Exo_endo_phos"/>
    <property type="match status" value="1"/>
</dbReference>
<dbReference type="AlphaFoldDB" id="A0A2A9FBW2"/>
<accession>A0A2A9FBW2</accession>
<sequence length="317" mass="33792">MVIEAKPRNRVVTALLLLAGLPLLTVAVLRTFGYDGGGWYLTALLSLTPYLVVYGAILGALALLLRRWWIGGVALALAVLLVVFVVPRVLPGDQPDAHGRTVRVLATNLYLGRAEPASVLQLVRDNRVDVLNLLELTPAAVAGLEKAGLFKDLPYRVLHPANGANGSGIVSRFPLTEQNYAGDSSAKQPGAEADLGGGAKMEVIAVHPRSPDVGFDGWERELRDLSRAIGEHGLRVLAGDFNATLDHAALGTVLSRGYVDAAASVGDGLDPTWPNTAIPFATLDHVLVDRRVAVRDYRALDVAGTDHRAVYAEVQLP</sequence>
<dbReference type="InterPro" id="IPR005135">
    <property type="entry name" value="Endo/exonuclease/phosphatase"/>
</dbReference>
<keyword evidence="3" id="KW-0255">Endonuclease</keyword>
<evidence type="ECO:0000313" key="3">
    <source>
        <dbReference type="EMBL" id="PFG48854.1"/>
    </source>
</evidence>
<keyword evidence="3" id="KW-0540">Nuclease</keyword>
<dbReference type="Gene3D" id="3.60.10.10">
    <property type="entry name" value="Endonuclease/exonuclease/phosphatase"/>
    <property type="match status" value="1"/>
</dbReference>
<dbReference type="InterPro" id="IPR036691">
    <property type="entry name" value="Endo/exonu/phosph_ase_sf"/>
</dbReference>
<dbReference type="GO" id="GO:0004519">
    <property type="term" value="F:endonuclease activity"/>
    <property type="evidence" value="ECO:0007669"/>
    <property type="project" value="UniProtKB-KW"/>
</dbReference>
<dbReference type="EMBL" id="PDJK01000002">
    <property type="protein sequence ID" value="PFG48854.1"/>
    <property type="molecule type" value="Genomic_DNA"/>
</dbReference>
<keyword evidence="1" id="KW-1133">Transmembrane helix</keyword>
<feature type="transmembrane region" description="Helical" evidence="1">
    <location>
        <begin position="68"/>
        <end position="90"/>
    </location>
</feature>
<reference evidence="3 4" key="1">
    <citation type="submission" date="2017-10" db="EMBL/GenBank/DDBJ databases">
        <title>Sequencing the genomes of 1000 actinobacteria strains.</title>
        <authorList>
            <person name="Klenk H.-P."/>
        </authorList>
    </citation>
    <scope>NUCLEOTIDE SEQUENCE [LARGE SCALE GENOMIC DNA]</scope>
    <source>
        <strain evidence="3 4">DSM 46092</strain>
    </source>
</reference>
<dbReference type="RefSeq" id="WP_098512860.1">
    <property type="nucleotide sequence ID" value="NZ_JBIAKZ010000001.1"/>
</dbReference>
<protein>
    <submittedName>
        <fullName evidence="3">Endonuclease/exonuclease/phosphatase (EEP) superfamily protein YafD</fullName>
    </submittedName>
</protein>
<organism evidence="3 4">
    <name type="scientific">Amycolatopsis sulphurea</name>
    <dbReference type="NCBI Taxonomy" id="76022"/>
    <lineage>
        <taxon>Bacteria</taxon>
        <taxon>Bacillati</taxon>
        <taxon>Actinomycetota</taxon>
        <taxon>Actinomycetes</taxon>
        <taxon>Pseudonocardiales</taxon>
        <taxon>Pseudonocardiaceae</taxon>
        <taxon>Amycolatopsis</taxon>
    </lineage>
</organism>
<proteinExistence type="predicted"/>
<keyword evidence="3" id="KW-0269">Exonuclease</keyword>
<keyword evidence="3" id="KW-0378">Hydrolase</keyword>
<dbReference type="Proteomes" id="UP000243542">
    <property type="component" value="Unassembled WGS sequence"/>
</dbReference>
<evidence type="ECO:0000313" key="4">
    <source>
        <dbReference type="Proteomes" id="UP000243542"/>
    </source>
</evidence>
<dbReference type="GO" id="GO:0004527">
    <property type="term" value="F:exonuclease activity"/>
    <property type="evidence" value="ECO:0007669"/>
    <property type="project" value="UniProtKB-KW"/>
</dbReference>
<comment type="caution">
    <text evidence="3">The sequence shown here is derived from an EMBL/GenBank/DDBJ whole genome shotgun (WGS) entry which is preliminary data.</text>
</comment>
<feature type="transmembrane region" description="Helical" evidence="1">
    <location>
        <begin position="12"/>
        <end position="33"/>
    </location>
</feature>
<keyword evidence="4" id="KW-1185">Reference proteome</keyword>
<keyword evidence="1" id="KW-0812">Transmembrane</keyword>
<name>A0A2A9FBW2_9PSEU</name>
<gene>
    <name evidence="3" type="ORF">ATK36_3970</name>
</gene>
<feature type="transmembrane region" description="Helical" evidence="1">
    <location>
        <begin position="39"/>
        <end position="61"/>
    </location>
</feature>
<keyword evidence="1" id="KW-0472">Membrane</keyword>